<dbReference type="GO" id="GO:0016491">
    <property type="term" value="F:oxidoreductase activity"/>
    <property type="evidence" value="ECO:0007669"/>
    <property type="project" value="UniProtKB-KW"/>
</dbReference>
<evidence type="ECO:0008006" key="5">
    <source>
        <dbReference type="Google" id="ProtNLM"/>
    </source>
</evidence>
<keyword evidence="4" id="KW-1185">Reference proteome</keyword>
<dbReference type="PANTHER" id="PTHR47706:SF9">
    <property type="entry name" value="NMRA-LIKE DOMAIN-CONTAINING PROTEIN-RELATED"/>
    <property type="match status" value="1"/>
</dbReference>
<accession>A0A2J6QL08</accession>
<evidence type="ECO:0000256" key="2">
    <source>
        <dbReference type="ARBA" id="ARBA00023002"/>
    </source>
</evidence>
<evidence type="ECO:0000313" key="3">
    <source>
        <dbReference type="EMBL" id="PMD26957.1"/>
    </source>
</evidence>
<reference evidence="3 4" key="1">
    <citation type="submission" date="2016-05" db="EMBL/GenBank/DDBJ databases">
        <title>A degradative enzymes factory behind the ericoid mycorrhizal symbiosis.</title>
        <authorList>
            <consortium name="DOE Joint Genome Institute"/>
            <person name="Martino E."/>
            <person name="Morin E."/>
            <person name="Grelet G."/>
            <person name="Kuo A."/>
            <person name="Kohler A."/>
            <person name="Daghino S."/>
            <person name="Barry K."/>
            <person name="Choi C."/>
            <person name="Cichocki N."/>
            <person name="Clum A."/>
            <person name="Copeland A."/>
            <person name="Hainaut M."/>
            <person name="Haridas S."/>
            <person name="Labutti K."/>
            <person name="Lindquist E."/>
            <person name="Lipzen A."/>
            <person name="Khouja H.-R."/>
            <person name="Murat C."/>
            <person name="Ohm R."/>
            <person name="Olson A."/>
            <person name="Spatafora J."/>
            <person name="Veneault-Fourrey C."/>
            <person name="Henrissat B."/>
            <person name="Grigoriev I."/>
            <person name="Martin F."/>
            <person name="Perotto S."/>
        </authorList>
    </citation>
    <scope>NUCLEOTIDE SEQUENCE [LARGE SCALE GENOMIC DNA]</scope>
    <source>
        <strain evidence="3 4">UAMH 7357</strain>
    </source>
</reference>
<dbReference type="Gene3D" id="3.90.25.10">
    <property type="entry name" value="UDP-galactose 4-epimerase, domain 1"/>
    <property type="match status" value="1"/>
</dbReference>
<dbReference type="Gene3D" id="3.40.50.720">
    <property type="entry name" value="NAD(P)-binding Rossmann-like Domain"/>
    <property type="match status" value="1"/>
</dbReference>
<dbReference type="InterPro" id="IPR051609">
    <property type="entry name" value="NmrA/Isoflavone_reductase-like"/>
</dbReference>
<evidence type="ECO:0000313" key="4">
    <source>
        <dbReference type="Proteomes" id="UP000235672"/>
    </source>
</evidence>
<name>A0A2J6QL08_9HELO</name>
<dbReference type="EMBL" id="KZ613467">
    <property type="protein sequence ID" value="PMD26957.1"/>
    <property type="molecule type" value="Genomic_DNA"/>
</dbReference>
<evidence type="ECO:0000256" key="1">
    <source>
        <dbReference type="ARBA" id="ARBA00022857"/>
    </source>
</evidence>
<keyword evidence="1" id="KW-0521">NADP</keyword>
<dbReference type="Proteomes" id="UP000235672">
    <property type="component" value="Unassembled WGS sequence"/>
</dbReference>
<dbReference type="OrthoDB" id="9984533at2759"/>
<dbReference type="AlphaFoldDB" id="A0A2J6QL08"/>
<sequence length="156" mass="16708">MVFLGGKNEGLKVGSLGFQLPSKTATIWDSGNEPFTGSNLAFIGQAIASVLEHPEETKNKYLKVASFVTTQNAILAALEEESGEKWTVVKQKTSDSQKIADEKLAKGDYSAFGDYLKVLLFADGAGASPKEEQLANKDLGLPKEDLKSTVKAALAR</sequence>
<proteinExistence type="predicted"/>
<gene>
    <name evidence="3" type="ORF">NA56DRAFT_685213</name>
</gene>
<organism evidence="3 4">
    <name type="scientific">Hyaloscypha hepaticicola</name>
    <dbReference type="NCBI Taxonomy" id="2082293"/>
    <lineage>
        <taxon>Eukaryota</taxon>
        <taxon>Fungi</taxon>
        <taxon>Dikarya</taxon>
        <taxon>Ascomycota</taxon>
        <taxon>Pezizomycotina</taxon>
        <taxon>Leotiomycetes</taxon>
        <taxon>Helotiales</taxon>
        <taxon>Hyaloscyphaceae</taxon>
        <taxon>Hyaloscypha</taxon>
    </lineage>
</organism>
<keyword evidence="2" id="KW-0560">Oxidoreductase</keyword>
<protein>
    <recommendedName>
        <fullName evidence="5">NmrA-like domain-containing protein</fullName>
    </recommendedName>
</protein>
<dbReference type="PANTHER" id="PTHR47706">
    <property type="entry name" value="NMRA-LIKE FAMILY PROTEIN"/>
    <property type="match status" value="1"/>
</dbReference>